<feature type="domain" description="Glycoside hydrolase family 2 immunoglobulin-like beta-sandwich" evidence="2">
    <location>
        <begin position="2"/>
        <end position="73"/>
    </location>
</feature>
<organism evidence="3">
    <name type="scientific">uncultured Frankia sp</name>
    <dbReference type="NCBI Taxonomy" id="181582"/>
    <lineage>
        <taxon>Bacteria</taxon>
        <taxon>Bacillati</taxon>
        <taxon>Actinomycetota</taxon>
        <taxon>Actinomycetes</taxon>
        <taxon>Frankiales</taxon>
        <taxon>Frankiaceae</taxon>
        <taxon>Frankia</taxon>
        <taxon>environmental samples</taxon>
    </lineage>
</organism>
<evidence type="ECO:0000259" key="2">
    <source>
        <dbReference type="Pfam" id="PF00703"/>
    </source>
</evidence>
<dbReference type="InterPro" id="IPR006102">
    <property type="entry name" value="Ig-like_GH2"/>
</dbReference>
<dbReference type="AlphaFoldDB" id="A0A060C6M1"/>
<proteinExistence type="inferred from homology"/>
<protein>
    <submittedName>
        <fullName evidence="3">CAZy families GH2 protein</fullName>
    </submittedName>
</protein>
<dbReference type="InterPro" id="IPR036156">
    <property type="entry name" value="Beta-gal/glucu_dom_sf"/>
</dbReference>
<feature type="non-terminal residue" evidence="3">
    <location>
        <position position="1"/>
    </location>
</feature>
<evidence type="ECO:0000256" key="1">
    <source>
        <dbReference type="ARBA" id="ARBA00007401"/>
    </source>
</evidence>
<accession>A0A060C6M1</accession>
<dbReference type="PANTHER" id="PTHR42732:SF1">
    <property type="entry name" value="BETA-MANNOSIDASE"/>
    <property type="match status" value="1"/>
</dbReference>
<dbReference type="GO" id="GO:0004553">
    <property type="term" value="F:hydrolase activity, hydrolyzing O-glycosyl compounds"/>
    <property type="evidence" value="ECO:0007669"/>
    <property type="project" value="InterPro"/>
</dbReference>
<reference evidence="3" key="1">
    <citation type="journal article" date="2013" name="Environ. Microbiol.">
        <title>Seasonally variable intestinal metagenomes of the red palm weevil (Rhynchophorus ferrugineus).</title>
        <authorList>
            <person name="Jia S."/>
            <person name="Zhang X."/>
            <person name="Zhang G."/>
            <person name="Yin A."/>
            <person name="Zhang S."/>
            <person name="Li F."/>
            <person name="Wang L."/>
            <person name="Zhao D."/>
            <person name="Yun Q."/>
            <person name="Tala"/>
            <person name="Wang J."/>
            <person name="Sun G."/>
            <person name="Baabdullah M."/>
            <person name="Yu X."/>
            <person name="Hu S."/>
            <person name="Al-Mssallem I.S."/>
            <person name="Yu J."/>
        </authorList>
    </citation>
    <scope>NUCLEOTIDE SEQUENCE</scope>
</reference>
<sequence length="74" mass="8367">LNIRTLLRNESGKDATCELISELVDENGKRIGKVSSPLHILKGKTVETVQQLNVENPELWSVSRPYLYEVKTKS</sequence>
<dbReference type="Gene3D" id="2.60.40.10">
    <property type="entry name" value="Immunoglobulins"/>
    <property type="match status" value="1"/>
</dbReference>
<dbReference type="InterPro" id="IPR013783">
    <property type="entry name" value="Ig-like_fold"/>
</dbReference>
<evidence type="ECO:0000313" key="3">
    <source>
        <dbReference type="EMBL" id="AIA88685.1"/>
    </source>
</evidence>
<dbReference type="EMBL" id="KF121400">
    <property type="protein sequence ID" value="AIA88685.1"/>
    <property type="molecule type" value="Genomic_DNA"/>
</dbReference>
<dbReference type="Pfam" id="PF00703">
    <property type="entry name" value="Glyco_hydro_2"/>
    <property type="match status" value="1"/>
</dbReference>
<dbReference type="SUPFAM" id="SSF49303">
    <property type="entry name" value="beta-Galactosidase/glucuronidase domain"/>
    <property type="match status" value="1"/>
</dbReference>
<dbReference type="PANTHER" id="PTHR42732">
    <property type="entry name" value="BETA-GALACTOSIDASE"/>
    <property type="match status" value="1"/>
</dbReference>
<name>A0A060C6M1_9ACTN</name>
<comment type="similarity">
    <text evidence="1">Belongs to the glycosyl hydrolase 2 family.</text>
</comment>
<dbReference type="InterPro" id="IPR051913">
    <property type="entry name" value="GH2_Domain-Containing"/>
</dbReference>
<dbReference type="GO" id="GO:0005975">
    <property type="term" value="P:carbohydrate metabolic process"/>
    <property type="evidence" value="ECO:0007669"/>
    <property type="project" value="InterPro"/>
</dbReference>